<evidence type="ECO:0000256" key="1">
    <source>
        <dbReference type="ARBA" id="ARBA00023277"/>
    </source>
</evidence>
<evidence type="ECO:0000259" key="2">
    <source>
        <dbReference type="Pfam" id="PF01261"/>
    </source>
</evidence>
<evidence type="ECO:0000313" key="3">
    <source>
        <dbReference type="EMBL" id="PMQ19057.1"/>
    </source>
</evidence>
<evidence type="ECO:0000313" key="4">
    <source>
        <dbReference type="Proteomes" id="UP000235739"/>
    </source>
</evidence>
<dbReference type="AlphaFoldDB" id="A0A2N7RYW2"/>
<dbReference type="PANTHER" id="PTHR12110:SF41">
    <property type="entry name" value="INOSOSE DEHYDRATASE"/>
    <property type="match status" value="1"/>
</dbReference>
<reference evidence="3 4" key="1">
    <citation type="journal article" date="2017" name="Elife">
        <title>Extensive horizontal gene transfer in cheese-associated bacteria.</title>
        <authorList>
            <person name="Bonham K.S."/>
            <person name="Wolfe B.E."/>
            <person name="Dutton R.J."/>
        </authorList>
    </citation>
    <scope>NUCLEOTIDE SEQUENCE [LARGE SCALE GENOMIC DNA]</scope>
    <source>
        <strain evidence="3 4">JB182</strain>
    </source>
</reference>
<gene>
    <name evidence="3" type="ORF">CIK84_17080</name>
</gene>
<dbReference type="RefSeq" id="WP_102599125.1">
    <property type="nucleotide sequence ID" value="NZ_JBQDVS010000006.1"/>
</dbReference>
<dbReference type="GO" id="GO:0016853">
    <property type="term" value="F:isomerase activity"/>
    <property type="evidence" value="ECO:0007669"/>
    <property type="project" value="UniProtKB-KW"/>
</dbReference>
<dbReference type="InterPro" id="IPR050312">
    <property type="entry name" value="IolE/XylAMocC-like"/>
</dbReference>
<dbReference type="InterPro" id="IPR036237">
    <property type="entry name" value="Xyl_isomerase-like_sf"/>
</dbReference>
<feature type="domain" description="Xylose isomerase-like TIM barrel" evidence="2">
    <location>
        <begin position="26"/>
        <end position="213"/>
    </location>
</feature>
<comment type="caution">
    <text evidence="3">The sequence shown here is derived from an EMBL/GenBank/DDBJ whole genome shotgun (WGS) entry which is preliminary data.</text>
</comment>
<dbReference type="PANTHER" id="PTHR12110">
    <property type="entry name" value="HYDROXYPYRUVATE ISOMERASE"/>
    <property type="match status" value="1"/>
</dbReference>
<dbReference type="EMBL" id="PNQX01000003">
    <property type="protein sequence ID" value="PMQ19057.1"/>
    <property type="molecule type" value="Genomic_DNA"/>
</dbReference>
<keyword evidence="1" id="KW-0119">Carbohydrate metabolism</keyword>
<accession>A0A2N7RYW2</accession>
<dbReference type="SUPFAM" id="SSF51658">
    <property type="entry name" value="Xylose isomerase-like"/>
    <property type="match status" value="1"/>
</dbReference>
<dbReference type="Gene3D" id="3.20.20.150">
    <property type="entry name" value="Divalent-metal-dependent TIM barrel enzymes"/>
    <property type="match status" value="1"/>
</dbReference>
<dbReference type="Pfam" id="PF01261">
    <property type="entry name" value="AP_endonuc_2"/>
    <property type="match status" value="1"/>
</dbReference>
<dbReference type="InterPro" id="IPR013022">
    <property type="entry name" value="Xyl_isomerase-like_TIM-brl"/>
</dbReference>
<name>A0A2N7RYW2_9MICC</name>
<sequence length="246" mass="26837">MPAHDLSIQLYTLREHIAEDLPSTLERVADIGYTQVEPYSFVARADEYAQALAKNNLSAPTAHAPLLSSDFGEVFAAASKLGISTVIDPFIPAEHWQDAESIRATAQKLNEASRRGAEYGIKVGYHNHDWEISSKINSTTALEYFASLLDPEVVLEIDTYWVAVGGADVLQLLEALAPRVIALHIKDGPKSKNHKEQVPVGSGSMPIDQIIQATQGMLHVVELDDFAGDIFQAVSASRAYLVAEKN</sequence>
<keyword evidence="3" id="KW-0413">Isomerase</keyword>
<proteinExistence type="predicted"/>
<dbReference type="Proteomes" id="UP000235739">
    <property type="component" value="Unassembled WGS sequence"/>
</dbReference>
<protein>
    <submittedName>
        <fullName evidence="3">Sugar phosphate isomerase/epimerase</fullName>
    </submittedName>
</protein>
<organism evidence="3 4">
    <name type="scientific">Glutamicibacter arilaitensis</name>
    <dbReference type="NCBI Taxonomy" id="256701"/>
    <lineage>
        <taxon>Bacteria</taxon>
        <taxon>Bacillati</taxon>
        <taxon>Actinomycetota</taxon>
        <taxon>Actinomycetes</taxon>
        <taxon>Micrococcales</taxon>
        <taxon>Micrococcaceae</taxon>
        <taxon>Glutamicibacter</taxon>
    </lineage>
</organism>